<reference evidence="2" key="1">
    <citation type="journal article" date="2015" name="Proc. Natl. Acad. Sci. U.S.A.">
        <title>Networks of energetic and metabolic interactions define dynamics in microbial communities.</title>
        <authorList>
            <person name="Embree M."/>
            <person name="Liu J.K."/>
            <person name="Al-Bassam M.M."/>
            <person name="Zengler K."/>
        </authorList>
    </citation>
    <scope>NUCLEOTIDE SEQUENCE</scope>
</reference>
<dbReference type="InterPro" id="IPR001387">
    <property type="entry name" value="Cro/C1-type_HTH"/>
</dbReference>
<organism evidence="2">
    <name type="scientific">hydrocarbon metagenome</name>
    <dbReference type="NCBI Taxonomy" id="938273"/>
    <lineage>
        <taxon>unclassified sequences</taxon>
        <taxon>metagenomes</taxon>
        <taxon>ecological metagenomes</taxon>
    </lineage>
</organism>
<dbReference type="SUPFAM" id="SSF47413">
    <property type="entry name" value="lambda repressor-like DNA-binding domains"/>
    <property type="match status" value="1"/>
</dbReference>
<protein>
    <recommendedName>
        <fullName evidence="1">HTH cro/C1-type domain-containing protein</fullName>
    </recommendedName>
</protein>
<dbReference type="InterPro" id="IPR010982">
    <property type="entry name" value="Lambda_DNA-bd_dom_sf"/>
</dbReference>
<dbReference type="CDD" id="cd00093">
    <property type="entry name" value="HTH_XRE"/>
    <property type="match status" value="1"/>
</dbReference>
<gene>
    <name evidence="2" type="ORF">ASZ90_006998</name>
</gene>
<dbReference type="AlphaFoldDB" id="A0A0W8FQV7"/>
<dbReference type="Gene3D" id="1.10.260.40">
    <property type="entry name" value="lambda repressor-like DNA-binding domains"/>
    <property type="match status" value="1"/>
</dbReference>
<name>A0A0W8FQV7_9ZZZZ</name>
<dbReference type="GO" id="GO:0003677">
    <property type="term" value="F:DNA binding"/>
    <property type="evidence" value="ECO:0007669"/>
    <property type="project" value="InterPro"/>
</dbReference>
<proteinExistence type="predicted"/>
<dbReference type="Pfam" id="PF01381">
    <property type="entry name" value="HTH_3"/>
    <property type="match status" value="1"/>
</dbReference>
<accession>A0A0W8FQV7</accession>
<feature type="domain" description="HTH cro/C1-type" evidence="1">
    <location>
        <begin position="6"/>
        <end position="41"/>
    </location>
</feature>
<comment type="caution">
    <text evidence="2">The sequence shown here is derived from an EMBL/GenBank/DDBJ whole genome shotgun (WGS) entry which is preliminary data.</text>
</comment>
<sequence>MTPKELKQWREANGYSQNKLAEALSVHIMTVSRWERGAREIPPFLKLALDYLELKGGRPKPKKTKPRKEKVKRKENVYGDYLQTWSRFLNSVLPKW</sequence>
<dbReference type="SMART" id="SM00530">
    <property type="entry name" value="HTH_XRE"/>
    <property type="match status" value="1"/>
</dbReference>
<dbReference type="EMBL" id="LNQE01000915">
    <property type="protein sequence ID" value="KUG23238.1"/>
    <property type="molecule type" value="Genomic_DNA"/>
</dbReference>
<dbReference type="PROSITE" id="PS50943">
    <property type="entry name" value="HTH_CROC1"/>
    <property type="match status" value="1"/>
</dbReference>
<evidence type="ECO:0000313" key="2">
    <source>
        <dbReference type="EMBL" id="KUG23238.1"/>
    </source>
</evidence>
<evidence type="ECO:0000259" key="1">
    <source>
        <dbReference type="PROSITE" id="PS50943"/>
    </source>
</evidence>